<dbReference type="STRING" id="1847728.BTM29_07970"/>
<dbReference type="PANTHER" id="PTHR37813:SF1">
    <property type="entry name" value="FELS-2 PROPHAGE PROTEIN"/>
    <property type="match status" value="1"/>
</dbReference>
<name>A0A1P8Q3S1_9LACO</name>
<keyword evidence="5" id="KW-1185">Reference proteome</keyword>
<reference evidence="5" key="1">
    <citation type="submission" date="2016-12" db="EMBL/GenBank/DDBJ databases">
        <authorList>
            <person name="Jung M.Y."/>
            <person name="Lee S.H."/>
        </authorList>
    </citation>
    <scope>NUCLEOTIDE SEQUENCE [LARGE SCALE GENOMIC DNA]</scope>
    <source>
        <strain evidence="5">WiKim39</strain>
    </source>
</reference>
<dbReference type="NCBIfam" id="TIGR01760">
    <property type="entry name" value="tape_meas_TP901"/>
    <property type="match status" value="1"/>
</dbReference>
<dbReference type="Pfam" id="PF10145">
    <property type="entry name" value="PhageMin_Tail"/>
    <property type="match status" value="1"/>
</dbReference>
<feature type="coiled-coil region" evidence="2">
    <location>
        <begin position="921"/>
        <end position="948"/>
    </location>
</feature>
<evidence type="ECO:0000313" key="5">
    <source>
        <dbReference type="Proteomes" id="UP000187499"/>
    </source>
</evidence>
<protein>
    <submittedName>
        <fullName evidence="4">Phage tail tape measure protein</fullName>
    </submittedName>
</protein>
<evidence type="ECO:0000259" key="3">
    <source>
        <dbReference type="Pfam" id="PF10145"/>
    </source>
</evidence>
<evidence type="ECO:0000256" key="1">
    <source>
        <dbReference type="ARBA" id="ARBA00022612"/>
    </source>
</evidence>
<keyword evidence="2" id="KW-0175">Coiled coil</keyword>
<dbReference type="RefSeq" id="WP_076615839.1">
    <property type="nucleotide sequence ID" value="NZ_CP019323.1"/>
</dbReference>
<accession>A0A1P8Q3S1</accession>
<evidence type="ECO:0000256" key="2">
    <source>
        <dbReference type="SAM" id="Coils"/>
    </source>
</evidence>
<dbReference type="PANTHER" id="PTHR37813">
    <property type="entry name" value="FELS-2 PROPHAGE PROTEIN"/>
    <property type="match status" value="1"/>
</dbReference>
<dbReference type="KEGG" id="lalw:BTM29_07970"/>
<dbReference type="InterPro" id="IPR010090">
    <property type="entry name" value="Phage_tape_meas"/>
</dbReference>
<feature type="domain" description="Phage tail tape measure protein" evidence="3">
    <location>
        <begin position="322"/>
        <end position="526"/>
    </location>
</feature>
<dbReference type="Proteomes" id="UP000187499">
    <property type="component" value="Chromosome"/>
</dbReference>
<dbReference type="OrthoDB" id="2137849at2"/>
<gene>
    <name evidence="4" type="ORF">BTM29_07970</name>
</gene>
<feature type="coiled-coil region" evidence="2">
    <location>
        <begin position="127"/>
        <end position="189"/>
    </location>
</feature>
<dbReference type="CDD" id="cd13402">
    <property type="entry name" value="LT_TF-like"/>
    <property type="match status" value="1"/>
</dbReference>
<evidence type="ECO:0000313" key="4">
    <source>
        <dbReference type="EMBL" id="APX72487.1"/>
    </source>
</evidence>
<proteinExistence type="predicted"/>
<dbReference type="EMBL" id="CP019323">
    <property type="protein sequence ID" value="APX72487.1"/>
    <property type="molecule type" value="Genomic_DNA"/>
</dbReference>
<organism evidence="4 5">
    <name type="scientific">Companilactobacillus allii</name>
    <dbReference type="NCBI Taxonomy" id="1847728"/>
    <lineage>
        <taxon>Bacteria</taxon>
        <taxon>Bacillati</taxon>
        <taxon>Bacillota</taxon>
        <taxon>Bacilli</taxon>
        <taxon>Lactobacillales</taxon>
        <taxon>Lactobacillaceae</taxon>
        <taxon>Companilactobacillus</taxon>
    </lineage>
</organism>
<keyword evidence="1" id="KW-1188">Viral release from host cell</keyword>
<sequence length="1775" mass="192762">MARDMELNTGIHIDSIQAEGSLQSLRNQVKALTSEWKINEQVQRANGDYQSAYQAKTEGLGRAIEGQTNYLNRLKSEMSNLDRTTTEGSQKFSQYTNQVNTATRQLNNMVMQQERAKSTLDLYTTGIKEQKQAMENAKNVSQSLVERYKAEGKEIKASATERTALKTRIQELNSLYSKESSELERVKKESGETSKEYATQTKRVNELGTEIAKSRTRYRELGSELGGMGTHFTGIRQAAATSKTAIGKMNGSIKNSISHMKNMAMTAGIAGAAVTAMFVSGAKKSVELENSYKQITNLAETGGEKVVEATKNVSRMQEDGQKYALKYGKSQQEIADGYEDLIKRGYDTKQALGAMKSELQASVASGDDFKDVVKVSSQTLEAFGMRTNSTAGMVKNTKIAVNDLAYAADMTATGFSDLGVGMSYVGSTAHQAGFSLSETSSAMGILSNNGLEADKAGTGLRKVINSLVSPTKTGASALQELGLSTKDFTDNKGNMKSMTDIFSLLRDKMQGMGKNKQTDIFHDLFGTTGQQAGLILAENAKQLGELNQKVADSAKNDYVGKLSKKNSETGKVALDRLKQSVNAITMTISSAALPAITEIGDKLAKAAGTKEFGNAVKGVGKWVGNLTDKVADFFTYLGKHSNDLKGITGSLGIIVKDIAVGAWDTFYGIIKGIGKAFNLVHTNGKKAEDPLKVLNEFVSGIAKHEQALKTIGGLLVTMWAVDKMANFTVKLGDVVKSLDILKGKLKSNEIQQAASEAGESIGDNVTKGVESKLEDTATGNGLTTLGKSMMGKLSLGMGAVQVGFDIVGAIKAKNPEERTKNAGGAIGTSLGLGIGAVLGGPVGAMIGTELGDQIGKSAAPSIENLFKNGSFNSKNSLAYMKEQRENAKENLANTNKKADFGNLFENKFDQKKADADAAKNYAEEKAVFDKWNKKIEDYKKEKSKSSKNTSTSKAIEDVATTHVSKTDIKNVKAMVPAIKDYEKALSGLKKFLKNNSPAKELSKIDSSIQGSTKKWSSLAKPIRDIGNAFKTLTSFSKSMSKKDPFASLNKDLPKLEKTLKNSKISKYLSDMNKDLKKNKLSSTLDSMTKSIKKDTSEWNKFDKPIEKVSKSFKTLNSFSKSMKKDPFESFNKDLKNLEATLKKSKLSNYLNDLYKQLKKDRLYNQFDKMSKSIKDNTKTWTKFAKPIRDVQKAFQELNKFTKSYGKSDPFSKLNDDIVNLTKTLNSNNIGKLLKSQITEANKATSNVTFDKDFKTDTDNIVDALKSFKTNFDKSWKDVWANTGSEEKDGLAKVVSDYSSKMNAISKKETSFSSDYLKKWSSWLKSVTSSFKTAFNSLPGLASKSLSKVISEVNKGIGGVNSVITDFGGKSLNLAKYAVGTAGTPGGNLAVVGEQGYELAYDKANGIYPVGLKGEEVRYLGTDTAILPHHLSEQFMGMVANLPHHANGKGDTNKASEDMTDYVFEHLDELKKDPVPFLKKPYFEKANFSGNEFINRFGNAISNGFLKAIAEPFKKTLADMDFSGAGGARPAKSYGPMIKAAAAYMHQKITDFNVDMIERIIANESGGDPNVTNNWDRNAKAGTPSTGILQYILPTFLNYAMPGHTNIHNPLDQLIALFNDATWRSDMGMGYNGKYGEWRGSASGPSGPRLMYDGGFINKPTSIIGGEAGPEVMIPLNNKMRAVQILQQAKNTIGGPDDSNVTASVDTARVESNQQQQLMMTQVMVKLLSKIADGSMASDVSNGGTSLNDISSMLDKIGLSNRKMTKFQVKGGTALA</sequence>